<protein>
    <recommendedName>
        <fullName evidence="5">BED-type domain-containing protein</fullName>
    </recommendedName>
</protein>
<reference evidence="3" key="1">
    <citation type="submission" date="2013-12" db="EMBL/GenBank/DDBJ databases">
        <authorList>
            <person name="Genoscope - CEA"/>
        </authorList>
    </citation>
    <scope>NUCLEOTIDE SEQUENCE</scope>
    <source>
        <strain evidence="3">CBS 1993</strain>
    </source>
</reference>
<dbReference type="Proteomes" id="UP000019384">
    <property type="component" value="Unassembled WGS sequence"/>
</dbReference>
<feature type="chain" id="PRO_5004880379" description="BED-type domain-containing protein" evidence="2">
    <location>
        <begin position="21"/>
        <end position="616"/>
    </location>
</feature>
<evidence type="ECO:0000256" key="2">
    <source>
        <dbReference type="SAM" id="SignalP"/>
    </source>
</evidence>
<keyword evidence="4" id="KW-1185">Reference proteome</keyword>
<keyword evidence="2" id="KW-0732">Signal</keyword>
<dbReference type="EMBL" id="HG793130">
    <property type="protein sequence ID" value="CDK28764.1"/>
    <property type="molecule type" value="Genomic_DNA"/>
</dbReference>
<evidence type="ECO:0000256" key="1">
    <source>
        <dbReference type="SAM" id="Phobius"/>
    </source>
</evidence>
<feature type="transmembrane region" description="Helical" evidence="1">
    <location>
        <begin position="357"/>
        <end position="375"/>
    </location>
</feature>
<accession>W6MPW3</accession>
<keyword evidence="1" id="KW-0812">Transmembrane</keyword>
<dbReference type="OrthoDB" id="4095286at2759"/>
<dbReference type="RefSeq" id="XP_022460754.1">
    <property type="nucleotide sequence ID" value="XM_022605585.1"/>
</dbReference>
<reference evidence="3" key="2">
    <citation type="submission" date="2014-02" db="EMBL/GenBank/DDBJ databases">
        <title>Complete DNA sequence of /Kuraishia capsulata/ illustrates novel genomic features among budding yeasts (/Saccharomycotina/).</title>
        <authorList>
            <person name="Morales L."/>
            <person name="Noel B."/>
            <person name="Porcel B."/>
            <person name="Marcet-Houben M."/>
            <person name="Hullo M-F."/>
            <person name="Sacerdot C."/>
            <person name="Tekaia F."/>
            <person name="Leh-Louis V."/>
            <person name="Despons L."/>
            <person name="Khanna V."/>
            <person name="Aury J-M."/>
            <person name="Barbe V."/>
            <person name="Couloux A."/>
            <person name="Labadie K."/>
            <person name="Pelletier E."/>
            <person name="Souciet J-L."/>
            <person name="Boekhout T."/>
            <person name="Gabaldon T."/>
            <person name="Wincker P."/>
            <person name="Dujon B."/>
        </authorList>
    </citation>
    <scope>NUCLEOTIDE SEQUENCE</scope>
    <source>
        <strain evidence="3">CBS 1993</strain>
    </source>
</reference>
<evidence type="ECO:0000313" key="3">
    <source>
        <dbReference type="EMBL" id="CDK28764.1"/>
    </source>
</evidence>
<name>W6MPW3_9ASCO</name>
<dbReference type="STRING" id="1382522.W6MPW3"/>
<evidence type="ECO:0000313" key="4">
    <source>
        <dbReference type="Proteomes" id="UP000019384"/>
    </source>
</evidence>
<keyword evidence="1" id="KW-0472">Membrane</keyword>
<evidence type="ECO:0008006" key="5">
    <source>
        <dbReference type="Google" id="ProtNLM"/>
    </source>
</evidence>
<sequence>MYGFIKSAVCFLQYISLVNAAEKRLNLTAGQAIWNCNGGGYADNPALYWTSSLMDSSVHIRAVTPINGRQSCEWNLDVAAISTPDLDVAIIRRSDIEVSGYTRMSQCPYGGTRHDCYDSVFFDKRFDKLITEKLNSSSIELFQLSSESSDTVFTHFVDPTVNYCVIITLNTADKECEVLVDVDWQTSYDRLKEEDFPRTYSNVFCGLVLLVGSAVYYHYVFDKESLATIEYKTDVDWTAQLKSKEIQVRILIHMVAFSCDRLANANELIWAHMLGYPNASFAVELMNHVEGVTAMVEIGWNAYNRFLFSAGYLLIPNSATGWQLSFIRFLTLWHIAFILVFIFGIDADGFGSFFTDKALSMLCLGIQLSVIYMIYRSIKTYFRLRSAAGGDTTRRYLMTLSLFFLETFAREIEPFLLDEDFLHKGNGSLLMSVKGVIVLFVTAYIWKDEVIGPEKSWVWNWFVQDDLDLDVAICDQCGQSIHTLAGEKGSTKMLTEHLGMHQIDEATANPKANVDNSVMENSAQLPQKSNLTQGGYASLPQHILSEFETAPYTGVKFHREVMKFLAENKLPITVARSPTFRQIVFTLRPESILDLDDLDNIYSSFVDVFQMTPAEE</sequence>
<dbReference type="GeneID" id="34522142"/>
<organism evidence="3 4">
    <name type="scientific">Kuraishia capsulata CBS 1993</name>
    <dbReference type="NCBI Taxonomy" id="1382522"/>
    <lineage>
        <taxon>Eukaryota</taxon>
        <taxon>Fungi</taxon>
        <taxon>Dikarya</taxon>
        <taxon>Ascomycota</taxon>
        <taxon>Saccharomycotina</taxon>
        <taxon>Pichiomycetes</taxon>
        <taxon>Pichiales</taxon>
        <taxon>Pichiaceae</taxon>
        <taxon>Kuraishia</taxon>
    </lineage>
</organism>
<feature type="transmembrane region" description="Helical" evidence="1">
    <location>
        <begin position="200"/>
        <end position="219"/>
    </location>
</feature>
<dbReference type="HOGENOM" id="CLU_443478_0_0_1"/>
<keyword evidence="1" id="KW-1133">Transmembrane helix</keyword>
<dbReference type="AlphaFoldDB" id="W6MPW3"/>
<feature type="transmembrane region" description="Helical" evidence="1">
    <location>
        <begin position="326"/>
        <end position="345"/>
    </location>
</feature>
<proteinExistence type="predicted"/>
<feature type="signal peptide" evidence="2">
    <location>
        <begin position="1"/>
        <end position="20"/>
    </location>
</feature>
<gene>
    <name evidence="3" type="ORF">KUCA_T00004749001</name>
</gene>